<dbReference type="GO" id="GO:0045900">
    <property type="term" value="P:negative regulation of translational elongation"/>
    <property type="evidence" value="ECO:0007669"/>
    <property type="project" value="TreeGrafter"/>
</dbReference>
<protein>
    <recommendedName>
        <fullName evidence="3">Ribosome hibernation promoting factor</fullName>
    </recommendedName>
</protein>
<proteinExistence type="predicted"/>
<evidence type="ECO:0000256" key="3">
    <source>
        <dbReference type="ARBA" id="ARBA00041148"/>
    </source>
</evidence>
<feature type="region of interest" description="Disordered" evidence="4">
    <location>
        <begin position="88"/>
        <end position="108"/>
    </location>
</feature>
<dbReference type="Gene3D" id="3.30.160.100">
    <property type="entry name" value="Ribosome hibernation promotion factor-like"/>
    <property type="match status" value="1"/>
</dbReference>
<name>A0AAW6U1B1_9BACT</name>
<evidence type="ECO:0000313" key="5">
    <source>
        <dbReference type="EMBL" id="MDI6449734.1"/>
    </source>
</evidence>
<keyword evidence="6" id="KW-1185">Reference proteome</keyword>
<dbReference type="CDD" id="cd00552">
    <property type="entry name" value="RaiA"/>
    <property type="match status" value="1"/>
</dbReference>
<reference evidence="5" key="1">
    <citation type="submission" date="2023-05" db="EMBL/GenBank/DDBJ databases">
        <title>Anaerotaeda fermentans gen. nov., sp. nov., a novel anaerobic planctomycete of the new family within the order Sedimentisphaerales isolated from Taman Peninsula, Russia.</title>
        <authorList>
            <person name="Khomyakova M.A."/>
            <person name="Merkel A.Y."/>
            <person name="Slobodkin A.I."/>
        </authorList>
    </citation>
    <scope>NUCLEOTIDE SEQUENCE</scope>
    <source>
        <strain evidence="5">M17dextr</strain>
    </source>
</reference>
<dbReference type="Pfam" id="PF02482">
    <property type="entry name" value="Ribosomal_S30AE"/>
    <property type="match status" value="1"/>
</dbReference>
<dbReference type="GO" id="GO:0022627">
    <property type="term" value="C:cytosolic small ribosomal subunit"/>
    <property type="evidence" value="ECO:0007669"/>
    <property type="project" value="TreeGrafter"/>
</dbReference>
<evidence type="ECO:0000256" key="2">
    <source>
        <dbReference type="ARBA" id="ARBA00038695"/>
    </source>
</evidence>
<dbReference type="InterPro" id="IPR036567">
    <property type="entry name" value="RHF-like"/>
</dbReference>
<evidence type="ECO:0000256" key="1">
    <source>
        <dbReference type="ARBA" id="ARBA00022845"/>
    </source>
</evidence>
<comment type="caution">
    <text evidence="5">The sequence shown here is derived from an EMBL/GenBank/DDBJ whole genome shotgun (WGS) entry which is preliminary data.</text>
</comment>
<dbReference type="PANTHER" id="PTHR33231:SF1">
    <property type="entry name" value="30S RIBOSOMAL PROTEIN"/>
    <property type="match status" value="1"/>
</dbReference>
<organism evidence="5 6">
    <name type="scientific">Anaerobaca lacustris</name>
    <dbReference type="NCBI Taxonomy" id="3044600"/>
    <lineage>
        <taxon>Bacteria</taxon>
        <taxon>Pseudomonadati</taxon>
        <taxon>Planctomycetota</taxon>
        <taxon>Phycisphaerae</taxon>
        <taxon>Sedimentisphaerales</taxon>
        <taxon>Anaerobacaceae</taxon>
        <taxon>Anaerobaca</taxon>
    </lineage>
</organism>
<dbReference type="EMBL" id="JASCXX010000013">
    <property type="protein sequence ID" value="MDI6449734.1"/>
    <property type="molecule type" value="Genomic_DNA"/>
</dbReference>
<dbReference type="SUPFAM" id="SSF69754">
    <property type="entry name" value="Ribosome binding protein Y (YfiA homologue)"/>
    <property type="match status" value="1"/>
</dbReference>
<gene>
    <name evidence="5" type="primary">raiA</name>
    <name evidence="5" type="ORF">QJ522_11815</name>
</gene>
<dbReference type="NCBIfam" id="TIGR00741">
    <property type="entry name" value="yfiA"/>
    <property type="match status" value="1"/>
</dbReference>
<evidence type="ECO:0000256" key="4">
    <source>
        <dbReference type="SAM" id="MobiDB-lite"/>
    </source>
</evidence>
<dbReference type="InterPro" id="IPR003489">
    <property type="entry name" value="RHF/RaiA"/>
</dbReference>
<evidence type="ECO:0000313" key="6">
    <source>
        <dbReference type="Proteomes" id="UP001431776"/>
    </source>
</evidence>
<keyword evidence="1" id="KW-0810">Translation regulation</keyword>
<dbReference type="RefSeq" id="WP_349245143.1">
    <property type="nucleotide sequence ID" value="NZ_JASCXX010000013.1"/>
</dbReference>
<dbReference type="AlphaFoldDB" id="A0AAW6U1B1"/>
<dbReference type="GO" id="GO:0043024">
    <property type="term" value="F:ribosomal small subunit binding"/>
    <property type="evidence" value="ECO:0007669"/>
    <property type="project" value="TreeGrafter"/>
</dbReference>
<dbReference type="InterPro" id="IPR050574">
    <property type="entry name" value="HPF/YfiA_ribosome-assoc"/>
</dbReference>
<comment type="subunit">
    <text evidence="2">Associates exclusively with 100S ribosomes, which are dimers of 70S ribosomes.</text>
</comment>
<dbReference type="PANTHER" id="PTHR33231">
    <property type="entry name" value="30S RIBOSOMAL PROTEIN"/>
    <property type="match status" value="1"/>
</dbReference>
<feature type="compositionally biased region" description="Basic residues" evidence="4">
    <location>
        <begin position="89"/>
        <end position="99"/>
    </location>
</feature>
<sequence>MDFKITGKHITITEAMRAYAEEKTSRLPRFYNTVSLVEVVVDGDQTAGKISVEIIARGEHSNVFVATEAAEDAYKGIDAAVHKLEEQLRRKKTKERNNKHTGPWPEPA</sequence>
<dbReference type="Proteomes" id="UP001431776">
    <property type="component" value="Unassembled WGS sequence"/>
</dbReference>
<accession>A0AAW6U1B1</accession>